<evidence type="ECO:0000259" key="4">
    <source>
        <dbReference type="PROSITE" id="PS50893"/>
    </source>
</evidence>
<evidence type="ECO:0000256" key="3">
    <source>
        <dbReference type="ARBA" id="ARBA00022840"/>
    </source>
</evidence>
<dbReference type="OrthoDB" id="9760950at2"/>
<sequence length="497" mass="56946">MLQIKNLSFTHLKDLSQLLNQLSITIHSGDKVAIIGEEGTGKSNLLKYLYNPNCLEDYLQVSGQVHSDYNKVLYLPQELESETAAKRLTDYIYNEEDLAHLDLNSFFQLAQACHFNLDLLDKEDISLVDLSGGERIKLQVIKALAMNPDCLLLDEPSSDLDLDTLIWLEKIIRETDQTVIFISHDESFLSSCATAVLHLELTQKRRKPKWTFFKGSYPEYKNHRQEEYDKQLQIATKERDDFQKKEAKQKRIQSSLHHQLNATKDSTAGRLLAKKMKNIKSQERKLSIAEEELTEIPDQLESISIFFSNIEQLASNKTLLHWENRQLETGQKINLSIRAQDKIVITGDNGIGKSLLLKEIVAELSQNASFSWSYMPQNYDDLMSTDEKILDFLAFDDLEKARSLLASLQFTREEINHGTSKLSGGQKAKLFLAKMVLHKSQLLILDEPTRHFSPTSQPLVRDLFANFPGAIISVSHDRAFIEQDYLKKYHLNTSNLL</sequence>
<dbReference type="PROSITE" id="PS00211">
    <property type="entry name" value="ABC_TRANSPORTER_1"/>
    <property type="match status" value="1"/>
</dbReference>
<dbReference type="InterPro" id="IPR027417">
    <property type="entry name" value="P-loop_NTPase"/>
</dbReference>
<dbReference type="InterPro" id="IPR017871">
    <property type="entry name" value="ABC_transporter-like_CS"/>
</dbReference>
<dbReference type="InterPro" id="IPR003593">
    <property type="entry name" value="AAA+_ATPase"/>
</dbReference>
<feature type="domain" description="ABC transporter" evidence="4">
    <location>
        <begin position="2"/>
        <end position="226"/>
    </location>
</feature>
<dbReference type="AlphaFoldDB" id="A0A1L8MNC2"/>
<protein>
    <submittedName>
        <fullName evidence="5">Multidrug ABC transporter ATP-binding protein</fullName>
    </submittedName>
</protein>
<dbReference type="SMART" id="SM00382">
    <property type="entry name" value="AAA"/>
    <property type="match status" value="2"/>
</dbReference>
<accession>A0A1L8MNC2</accession>
<dbReference type="InterPro" id="IPR050611">
    <property type="entry name" value="ABCF"/>
</dbReference>
<dbReference type="RefSeq" id="WP_071792880.1">
    <property type="nucleotide sequence ID" value="NZ_LZDD01000001.1"/>
</dbReference>
<keyword evidence="6" id="KW-1185">Reference proteome</keyword>
<dbReference type="GO" id="GO:0005524">
    <property type="term" value="F:ATP binding"/>
    <property type="evidence" value="ECO:0007669"/>
    <property type="project" value="UniProtKB-KW"/>
</dbReference>
<name>A0A1L8MNC2_9STRE</name>
<gene>
    <name evidence="5" type="ORF">A9Q68_01395</name>
</gene>
<organism evidence="5 6">
    <name type="scientific">Streptococcus bovimastitidis</name>
    <dbReference type="NCBI Taxonomy" id="1856638"/>
    <lineage>
        <taxon>Bacteria</taxon>
        <taxon>Bacillati</taxon>
        <taxon>Bacillota</taxon>
        <taxon>Bacilli</taxon>
        <taxon>Lactobacillales</taxon>
        <taxon>Streptococcaceae</taxon>
        <taxon>Streptococcus</taxon>
    </lineage>
</organism>
<evidence type="ECO:0000313" key="6">
    <source>
        <dbReference type="Proteomes" id="UP000182015"/>
    </source>
</evidence>
<dbReference type="STRING" id="1856638.A9Q68_01395"/>
<dbReference type="Pfam" id="PF00005">
    <property type="entry name" value="ABC_tran"/>
    <property type="match status" value="2"/>
</dbReference>
<dbReference type="InterPro" id="IPR003439">
    <property type="entry name" value="ABC_transporter-like_ATP-bd"/>
</dbReference>
<keyword evidence="1" id="KW-0677">Repeat</keyword>
<comment type="caution">
    <text evidence="5">The sequence shown here is derived from an EMBL/GenBank/DDBJ whole genome shotgun (WGS) entry which is preliminary data.</text>
</comment>
<evidence type="ECO:0000256" key="1">
    <source>
        <dbReference type="ARBA" id="ARBA00022737"/>
    </source>
</evidence>
<dbReference type="GO" id="GO:0016887">
    <property type="term" value="F:ATP hydrolysis activity"/>
    <property type="evidence" value="ECO:0007669"/>
    <property type="project" value="InterPro"/>
</dbReference>
<proteinExistence type="predicted"/>
<reference evidence="6" key="1">
    <citation type="submission" date="2016-06" db="EMBL/GenBank/DDBJ databases">
        <authorList>
            <person name="de Vries S.P.W."/>
            <person name="Hadjirin N.F."/>
            <person name="Lay E.M."/>
            <person name="Zadoks R.N."/>
            <person name="Peacock S.J."/>
            <person name="Parkhill J."/>
            <person name="Grant A.J."/>
            <person name="Mcdougall S."/>
            <person name="Holmes M.A."/>
        </authorList>
    </citation>
    <scope>NUCLEOTIDE SEQUENCE [LARGE SCALE GENOMIC DNA]</scope>
    <source>
        <strain evidence="6">NZ1587</strain>
    </source>
</reference>
<keyword evidence="3 5" id="KW-0067">ATP-binding</keyword>
<dbReference type="SUPFAM" id="SSF52540">
    <property type="entry name" value="P-loop containing nucleoside triphosphate hydrolases"/>
    <property type="match status" value="2"/>
</dbReference>
<dbReference type="PANTHER" id="PTHR19211">
    <property type="entry name" value="ATP-BINDING TRANSPORT PROTEIN-RELATED"/>
    <property type="match status" value="1"/>
</dbReference>
<dbReference type="PROSITE" id="PS50893">
    <property type="entry name" value="ABC_TRANSPORTER_2"/>
    <property type="match status" value="1"/>
</dbReference>
<keyword evidence="2" id="KW-0547">Nucleotide-binding</keyword>
<dbReference type="Gene3D" id="3.40.50.300">
    <property type="entry name" value="P-loop containing nucleotide triphosphate hydrolases"/>
    <property type="match status" value="2"/>
</dbReference>
<dbReference type="EMBL" id="LZDD01000001">
    <property type="protein sequence ID" value="OJF72226.1"/>
    <property type="molecule type" value="Genomic_DNA"/>
</dbReference>
<dbReference type="PANTHER" id="PTHR19211:SF14">
    <property type="entry name" value="ATP-BINDING CASSETTE SUB-FAMILY F MEMBER 1"/>
    <property type="match status" value="1"/>
</dbReference>
<evidence type="ECO:0000313" key="5">
    <source>
        <dbReference type="EMBL" id="OJF72226.1"/>
    </source>
</evidence>
<dbReference type="Proteomes" id="UP000182015">
    <property type="component" value="Unassembled WGS sequence"/>
</dbReference>
<evidence type="ECO:0000256" key="2">
    <source>
        <dbReference type="ARBA" id="ARBA00022741"/>
    </source>
</evidence>